<dbReference type="AlphaFoldDB" id="A0AAD7YCE0"/>
<evidence type="ECO:0000259" key="1">
    <source>
        <dbReference type="PROSITE" id="PS50191"/>
    </source>
</evidence>
<dbReference type="EMBL" id="JARGEI010000022">
    <property type="protein sequence ID" value="KAJ8711044.1"/>
    <property type="molecule type" value="Genomic_DNA"/>
</dbReference>
<dbReference type="SUPFAM" id="SSF52087">
    <property type="entry name" value="CRAL/TRIO domain"/>
    <property type="match status" value="1"/>
</dbReference>
<reference evidence="2" key="1">
    <citation type="submission" date="2023-03" db="EMBL/GenBank/DDBJ databases">
        <title>Chromosome-level genomes of two armyworms, Mythimna separata and Mythimna loreyi, provide insights into the biosynthesis and reception of sex pheromones.</title>
        <authorList>
            <person name="Zhao H."/>
        </authorList>
    </citation>
    <scope>NUCLEOTIDE SEQUENCE</scope>
    <source>
        <strain evidence="2">BeijingLab</strain>
        <tissue evidence="2">Pupa</tissue>
    </source>
</reference>
<dbReference type="Pfam" id="PF00650">
    <property type="entry name" value="CRAL_TRIO"/>
    <property type="match status" value="1"/>
</dbReference>
<dbReference type="Gene3D" id="3.40.525.10">
    <property type="entry name" value="CRAL-TRIO lipid binding domain"/>
    <property type="match status" value="1"/>
</dbReference>
<organism evidence="2 3">
    <name type="scientific">Mythimna separata</name>
    <name type="common">Oriental armyworm</name>
    <name type="synonym">Pseudaletia separata</name>
    <dbReference type="NCBI Taxonomy" id="271217"/>
    <lineage>
        <taxon>Eukaryota</taxon>
        <taxon>Metazoa</taxon>
        <taxon>Ecdysozoa</taxon>
        <taxon>Arthropoda</taxon>
        <taxon>Hexapoda</taxon>
        <taxon>Insecta</taxon>
        <taxon>Pterygota</taxon>
        <taxon>Neoptera</taxon>
        <taxon>Endopterygota</taxon>
        <taxon>Lepidoptera</taxon>
        <taxon>Glossata</taxon>
        <taxon>Ditrysia</taxon>
        <taxon>Noctuoidea</taxon>
        <taxon>Noctuidae</taxon>
        <taxon>Noctuinae</taxon>
        <taxon>Hadenini</taxon>
        <taxon>Mythimna</taxon>
    </lineage>
</organism>
<sequence>METFLKNPLFRVSLGDIYEIRKIHNLEKPGRMEQAVNILESWILKQDHIIKKDFSKVYLELALISNKGSVEKAKKQIDRLCTMKALLPKFFLKTNVKMELQDLMRIGKLVAMPTLTDDFYRIILVQISNTELRNDSLMQYYQYITILAEYVKTHDYCNGIIMIYDCRQLDLFDLMTKLNTVELQQIITILVEGYGARLKGIHMLTESKAIELLINIVKQIVSEKISKRIYSQRSLEDLYKEIPKKLLPVDYGGKQRSVDDLHDDLVKELSSPEHIEYVKMMFKACTDESKRHAAKFNEEYMGMPGSFRCLSVD</sequence>
<dbReference type="PANTHER" id="PTHR10174">
    <property type="entry name" value="ALPHA-TOCOPHEROL TRANSFER PROTEIN-RELATED"/>
    <property type="match status" value="1"/>
</dbReference>
<dbReference type="InterPro" id="IPR001251">
    <property type="entry name" value="CRAL-TRIO_dom"/>
</dbReference>
<dbReference type="GO" id="GO:1902936">
    <property type="term" value="F:phosphatidylinositol bisphosphate binding"/>
    <property type="evidence" value="ECO:0007669"/>
    <property type="project" value="TreeGrafter"/>
</dbReference>
<comment type="caution">
    <text evidence="2">The sequence shown here is derived from an EMBL/GenBank/DDBJ whole genome shotgun (WGS) entry which is preliminary data.</text>
</comment>
<evidence type="ECO:0000313" key="2">
    <source>
        <dbReference type="EMBL" id="KAJ8711044.1"/>
    </source>
</evidence>
<accession>A0AAD7YCE0</accession>
<dbReference type="PROSITE" id="PS50191">
    <property type="entry name" value="CRAL_TRIO"/>
    <property type="match status" value="1"/>
</dbReference>
<dbReference type="GO" id="GO:0016020">
    <property type="term" value="C:membrane"/>
    <property type="evidence" value="ECO:0007669"/>
    <property type="project" value="TreeGrafter"/>
</dbReference>
<dbReference type="InterPro" id="IPR036865">
    <property type="entry name" value="CRAL-TRIO_dom_sf"/>
</dbReference>
<keyword evidence="3" id="KW-1185">Reference proteome</keyword>
<protein>
    <recommendedName>
        <fullName evidence="1">CRAL-TRIO domain-containing protein</fullName>
    </recommendedName>
</protein>
<evidence type="ECO:0000313" key="3">
    <source>
        <dbReference type="Proteomes" id="UP001231518"/>
    </source>
</evidence>
<gene>
    <name evidence="2" type="ORF">PYW07_008286</name>
</gene>
<name>A0AAD7YCE0_MYTSE</name>
<dbReference type="InterPro" id="IPR036273">
    <property type="entry name" value="CRAL/TRIO_N_dom_sf"/>
</dbReference>
<proteinExistence type="predicted"/>
<feature type="domain" description="CRAL-TRIO" evidence="1">
    <location>
        <begin position="97"/>
        <end position="259"/>
    </location>
</feature>
<dbReference type="CDD" id="cd00170">
    <property type="entry name" value="SEC14"/>
    <property type="match status" value="1"/>
</dbReference>
<dbReference type="Proteomes" id="UP001231518">
    <property type="component" value="Chromosome 21"/>
</dbReference>
<dbReference type="PRINTS" id="PR00180">
    <property type="entry name" value="CRETINALDHBP"/>
</dbReference>
<dbReference type="SUPFAM" id="SSF46938">
    <property type="entry name" value="CRAL/TRIO N-terminal domain"/>
    <property type="match status" value="1"/>
</dbReference>
<dbReference type="PANTHER" id="PTHR10174:SF222">
    <property type="entry name" value="GH10083P-RELATED"/>
    <property type="match status" value="1"/>
</dbReference>